<evidence type="ECO:0000256" key="4">
    <source>
        <dbReference type="ARBA" id="ARBA00022571"/>
    </source>
</evidence>
<keyword evidence="7" id="KW-0068">Autocatalytic cleavage</keyword>
<reference evidence="10" key="1">
    <citation type="journal article" date="2015" name="Nature">
        <title>Complex archaea that bridge the gap between prokaryotes and eukaryotes.</title>
        <authorList>
            <person name="Spang A."/>
            <person name="Saw J.H."/>
            <person name="Jorgensen S.L."/>
            <person name="Zaremba-Niedzwiedzka K."/>
            <person name="Martijn J."/>
            <person name="Lind A.E."/>
            <person name="van Eijk R."/>
            <person name="Schleper C."/>
            <person name="Guy L."/>
            <person name="Ettema T.J."/>
        </authorList>
    </citation>
    <scope>NUCLEOTIDE SEQUENCE</scope>
</reference>
<dbReference type="InterPro" id="IPR016117">
    <property type="entry name" value="ArgJ-like_dom_sf"/>
</dbReference>
<name>A0A0F9QKM7_9ZZZZ</name>
<dbReference type="Gene3D" id="3.60.70.12">
    <property type="entry name" value="L-amino peptidase D-ALA esterase/amidase"/>
    <property type="match status" value="1"/>
</dbReference>
<dbReference type="GO" id="GO:0004358">
    <property type="term" value="F:L-glutamate N-acetyltransferase activity, acting on acetyl-L-ornithine as donor"/>
    <property type="evidence" value="ECO:0007669"/>
    <property type="project" value="UniProtKB-EC"/>
</dbReference>
<dbReference type="GO" id="GO:0006526">
    <property type="term" value="P:L-arginine biosynthetic process"/>
    <property type="evidence" value="ECO:0007669"/>
    <property type="project" value="UniProtKB-KW"/>
</dbReference>
<proteinExistence type="inferred from homology"/>
<dbReference type="InterPro" id="IPR002813">
    <property type="entry name" value="Arg_biosynth_ArgJ"/>
</dbReference>
<dbReference type="HAMAP" id="MF_01106">
    <property type="entry name" value="ArgJ"/>
    <property type="match status" value="1"/>
</dbReference>
<dbReference type="AlphaFoldDB" id="A0A0F9QKM7"/>
<dbReference type="EMBL" id="LAZR01001435">
    <property type="protein sequence ID" value="KKN44700.1"/>
    <property type="molecule type" value="Genomic_DNA"/>
</dbReference>
<evidence type="ECO:0000256" key="3">
    <source>
        <dbReference type="ARBA" id="ARBA00013264"/>
    </source>
</evidence>
<accession>A0A0F9QKM7</accession>
<dbReference type="FunFam" id="3.60.70.12:FF:000001">
    <property type="entry name" value="Arginine biosynthesis bifunctional protein ArgJ, chloroplastic"/>
    <property type="match status" value="1"/>
</dbReference>
<evidence type="ECO:0000256" key="6">
    <source>
        <dbReference type="ARBA" id="ARBA00022679"/>
    </source>
</evidence>
<dbReference type="GO" id="GO:0004042">
    <property type="term" value="F:L-glutamate N-acetyltransferase activity"/>
    <property type="evidence" value="ECO:0007669"/>
    <property type="project" value="TreeGrafter"/>
</dbReference>
<organism evidence="10">
    <name type="scientific">marine sediment metagenome</name>
    <dbReference type="NCBI Taxonomy" id="412755"/>
    <lineage>
        <taxon>unclassified sequences</taxon>
        <taxon>metagenomes</taxon>
        <taxon>ecological metagenomes</taxon>
    </lineage>
</organism>
<dbReference type="InterPro" id="IPR042195">
    <property type="entry name" value="ArgJ_beta_C"/>
</dbReference>
<dbReference type="PANTHER" id="PTHR23100">
    <property type="entry name" value="ARGININE BIOSYNTHESIS BIFUNCTIONAL PROTEIN ARGJ"/>
    <property type="match status" value="1"/>
</dbReference>
<evidence type="ECO:0000256" key="2">
    <source>
        <dbReference type="ARBA" id="ARBA00011475"/>
    </source>
</evidence>
<dbReference type="NCBIfam" id="TIGR00120">
    <property type="entry name" value="ArgJ"/>
    <property type="match status" value="1"/>
</dbReference>
<dbReference type="SUPFAM" id="SSF56266">
    <property type="entry name" value="DmpA/ArgJ-like"/>
    <property type="match status" value="1"/>
</dbReference>
<evidence type="ECO:0000256" key="1">
    <source>
        <dbReference type="ARBA" id="ARBA00006774"/>
    </source>
</evidence>
<comment type="catalytic activity">
    <reaction evidence="9">
        <text>N(2)-acetyl-L-ornithine + L-glutamate = N-acetyl-L-glutamate + L-ornithine</text>
        <dbReference type="Rhea" id="RHEA:15349"/>
        <dbReference type="ChEBI" id="CHEBI:29985"/>
        <dbReference type="ChEBI" id="CHEBI:44337"/>
        <dbReference type="ChEBI" id="CHEBI:46911"/>
        <dbReference type="ChEBI" id="CHEBI:57805"/>
        <dbReference type="EC" id="2.3.1.35"/>
    </reaction>
</comment>
<protein>
    <recommendedName>
        <fullName evidence="3">glutamate N-acetyltransferase</fullName>
        <ecNumber evidence="3">2.3.1.35</ecNumber>
    </recommendedName>
</protein>
<keyword evidence="8" id="KW-0012">Acyltransferase</keyword>
<dbReference type="Gene3D" id="3.10.20.340">
    <property type="entry name" value="ArgJ beta chain, C-terminal domain"/>
    <property type="match status" value="1"/>
</dbReference>
<comment type="caution">
    <text evidence="10">The sequence shown here is derived from an EMBL/GenBank/DDBJ whole genome shotgun (WGS) entry which is preliminary data.</text>
</comment>
<keyword evidence="4" id="KW-0055">Arginine biosynthesis</keyword>
<dbReference type="FunFam" id="3.10.20.340:FF:000001">
    <property type="entry name" value="Arginine biosynthesis bifunctional protein ArgJ, chloroplastic"/>
    <property type="match status" value="1"/>
</dbReference>
<dbReference type="PANTHER" id="PTHR23100:SF0">
    <property type="entry name" value="ARGININE BIOSYNTHESIS BIFUNCTIONAL PROTEIN ARGJ, MITOCHONDRIAL"/>
    <property type="match status" value="1"/>
</dbReference>
<evidence type="ECO:0000256" key="5">
    <source>
        <dbReference type="ARBA" id="ARBA00022605"/>
    </source>
</evidence>
<evidence type="ECO:0000313" key="10">
    <source>
        <dbReference type="EMBL" id="KKN44700.1"/>
    </source>
</evidence>
<evidence type="ECO:0000256" key="9">
    <source>
        <dbReference type="ARBA" id="ARBA00049439"/>
    </source>
</evidence>
<comment type="similarity">
    <text evidence="1">Belongs to the ArgJ family.</text>
</comment>
<evidence type="ECO:0000256" key="7">
    <source>
        <dbReference type="ARBA" id="ARBA00022813"/>
    </source>
</evidence>
<dbReference type="CDD" id="cd02152">
    <property type="entry name" value="OAT"/>
    <property type="match status" value="1"/>
</dbReference>
<evidence type="ECO:0000256" key="8">
    <source>
        <dbReference type="ARBA" id="ARBA00023315"/>
    </source>
</evidence>
<comment type="subunit">
    <text evidence="2">Heterotetramer of two alpha and two beta chains.</text>
</comment>
<dbReference type="NCBIfam" id="NF003802">
    <property type="entry name" value="PRK05388.1"/>
    <property type="match status" value="1"/>
</dbReference>
<gene>
    <name evidence="10" type="ORF">LCGC14_0690480</name>
</gene>
<keyword evidence="5" id="KW-0028">Amino-acid biosynthesis</keyword>
<sequence>MAVNLVAPEAEKLLRVNGIRLATASAGIKKPGRHDVVLFEMVEGTQTAAVYTQNAFCAAPVILAKDHQSSSPSRFLLINSGNANAGTGEQGLLAAKACCEAVADIAAVNASTVLPFSTGVIGQPLPVDKIVAVLPQAFDSLAADNWLAAARGIMTTDTLPKAQSTQVNIDGQLITITGISKGSGMIRPDMATMLAYIATDAAIEKPVLQDILNSAMAESFNRITVDGDTSTNDACVLMATGKAGNATVSDLNTVDGQNLLKAITDICRFLAQAIVRDGEGATKFITINVEQGQTAEECRQVAYTIAHSPLVKTALFASDPNWGRILAAVGRSGITDFDLSGVTIHIGDVCIVASGQPAEDYTEKKGQQVMSESEVIISVSLGRGEAVDQVWTCDFSYDYVKINAEYRT</sequence>
<keyword evidence="6" id="KW-0808">Transferase</keyword>
<dbReference type="GO" id="GO:0006592">
    <property type="term" value="P:ornithine biosynthetic process"/>
    <property type="evidence" value="ECO:0007669"/>
    <property type="project" value="TreeGrafter"/>
</dbReference>
<dbReference type="Pfam" id="PF01960">
    <property type="entry name" value="ArgJ"/>
    <property type="match status" value="1"/>
</dbReference>
<dbReference type="EC" id="2.3.1.35" evidence="3"/>